<sequence>MAAMIKNVFVSGQMHVLFVPDEEEFDEDHNLFEALQAQAERIELLEEQNDALIRQEHILLQLLELSSKTSREITDSLIELRNILTGDTDPGSGNAGPTRKGKTPK</sequence>
<reference evidence="2 3" key="1">
    <citation type="submission" date="2023-04" db="EMBL/GenBank/DDBJ databases">
        <title>Spirochaete genome identified in red abalone sample constitutes a novel genus.</title>
        <authorList>
            <person name="Sharma S.P."/>
            <person name="Purcell C.M."/>
            <person name="Hyde J.R."/>
            <person name="Severin A.J."/>
        </authorList>
    </citation>
    <scope>NUCLEOTIDE SEQUENCE [LARGE SCALE GENOMIC DNA]</scope>
    <source>
        <strain evidence="2 3">SP-2023</strain>
    </source>
</reference>
<dbReference type="Proteomes" id="UP001228690">
    <property type="component" value="Chromosome"/>
</dbReference>
<accession>A0ABY8MG63</accession>
<feature type="region of interest" description="Disordered" evidence="1">
    <location>
        <begin position="84"/>
        <end position="105"/>
    </location>
</feature>
<evidence type="ECO:0000256" key="1">
    <source>
        <dbReference type="SAM" id="MobiDB-lite"/>
    </source>
</evidence>
<organism evidence="2 3">
    <name type="scientific">Candidatus Haliotispira prima</name>
    <dbReference type="NCBI Taxonomy" id="3034016"/>
    <lineage>
        <taxon>Bacteria</taxon>
        <taxon>Pseudomonadati</taxon>
        <taxon>Spirochaetota</taxon>
        <taxon>Spirochaetia</taxon>
        <taxon>Spirochaetales</taxon>
        <taxon>Spirochaetaceae</taxon>
        <taxon>Candidatus Haliotispira</taxon>
    </lineage>
</organism>
<proteinExistence type="predicted"/>
<gene>
    <name evidence="2" type="ORF">P0082_10935</name>
</gene>
<keyword evidence="3" id="KW-1185">Reference proteome</keyword>
<dbReference type="RefSeq" id="WP_326927172.1">
    <property type="nucleotide sequence ID" value="NZ_CP123443.1"/>
</dbReference>
<dbReference type="EMBL" id="CP123443">
    <property type="protein sequence ID" value="WGK68984.1"/>
    <property type="molecule type" value="Genomic_DNA"/>
</dbReference>
<evidence type="ECO:0000313" key="3">
    <source>
        <dbReference type="Proteomes" id="UP001228690"/>
    </source>
</evidence>
<evidence type="ECO:0000313" key="2">
    <source>
        <dbReference type="EMBL" id="WGK68984.1"/>
    </source>
</evidence>
<protein>
    <submittedName>
        <fullName evidence="2">Uncharacterized protein</fullName>
    </submittedName>
</protein>
<name>A0ABY8MG63_9SPIO</name>